<dbReference type="InterPro" id="IPR027443">
    <property type="entry name" value="IPNS-like_sf"/>
</dbReference>
<dbReference type="InterPro" id="IPR010856">
    <property type="entry name" value="Gig2-like"/>
</dbReference>
<dbReference type="SUPFAM" id="SSF51197">
    <property type="entry name" value="Clavaminate synthase-like"/>
    <property type="match status" value="1"/>
</dbReference>
<name>A0A5C3ESW5_9BASI</name>
<dbReference type="PANTHER" id="PTHR30613:SF1">
    <property type="entry name" value="DUF1479 DOMAIN PROTEIN (AFU_ORTHOLOGUE AFUA_5G09280)"/>
    <property type="match status" value="1"/>
</dbReference>
<dbReference type="Gene3D" id="2.60.120.330">
    <property type="entry name" value="B-lactam Antibiotic, Isopenicillin N Synthase, Chain"/>
    <property type="match status" value="1"/>
</dbReference>
<feature type="compositionally biased region" description="Low complexity" evidence="1">
    <location>
        <begin position="41"/>
        <end position="50"/>
    </location>
</feature>
<sequence length="556" mass="60740">MLTTIISSRALTRAKSPAAVLARSLNTSSTQRAGAMGHHQAASSSVSASSSPPPPLRRPTQRAAPSTAGKKEGTIASVFATLSGGSLEAALPARFAELKRSMIRDEAHVQALKAAWLDVLTQLQGRVEETVERGGDLIPQIEYPTDAEAARQPIDKWTSPHTLEEVRQRGVAAIKGVVPAAQALQWKEDIQAYAKMNSARGFPESNPQVYELYWTRAQLAARGHPALMRTSQAFLSLFHAPSQSDDGSAFESVPPPELSVSLSNPLTYADRLRIRQPGDAQFALGPHVDGGGVERWECPTFRAVWDRILAGGRSWREHDPWSLGAAAERLGAQTDMYGGAGQCSVFRPLQGWLSMSSTRCNEGTLRVLPFLVESTAYIVLRPFFRPRRPADVAGPAYLLPDNWEFDGDSAHFPGCSLGHNIELSDRTHPHLRLDETMTSIPQVEPGDMVLWHCDGVHSVEAQHRGRGDSSVMYIPAIPTTKVNFDYVRRQRDAFERGIPPADFPGGEGESSFTGRGTPADVEGAMARRAMALEAFEMRDDMAEAERRLLAYCNGRV</sequence>
<gene>
    <name evidence="2" type="ORF">PSFLO_00286</name>
</gene>
<dbReference type="EMBL" id="OOIP01000001">
    <property type="protein sequence ID" value="SPO34815.1"/>
    <property type="molecule type" value="Genomic_DNA"/>
</dbReference>
<dbReference type="PANTHER" id="PTHR30613">
    <property type="entry name" value="UNCHARACTERIZED PROTEIN YBIU-RELATED"/>
    <property type="match status" value="1"/>
</dbReference>
<evidence type="ECO:0000256" key="1">
    <source>
        <dbReference type="SAM" id="MobiDB-lite"/>
    </source>
</evidence>
<accession>A0A5C3ESW5</accession>
<dbReference type="OrthoDB" id="8249012at2759"/>
<evidence type="ECO:0000313" key="2">
    <source>
        <dbReference type="EMBL" id="SPO34815.1"/>
    </source>
</evidence>
<evidence type="ECO:0000313" key="3">
    <source>
        <dbReference type="Proteomes" id="UP000323386"/>
    </source>
</evidence>
<feature type="region of interest" description="Disordered" evidence="1">
    <location>
        <begin position="496"/>
        <end position="518"/>
    </location>
</feature>
<proteinExistence type="predicted"/>
<organism evidence="2 3">
    <name type="scientific">Pseudozyma flocculosa</name>
    <dbReference type="NCBI Taxonomy" id="84751"/>
    <lineage>
        <taxon>Eukaryota</taxon>
        <taxon>Fungi</taxon>
        <taxon>Dikarya</taxon>
        <taxon>Basidiomycota</taxon>
        <taxon>Ustilaginomycotina</taxon>
        <taxon>Ustilaginomycetes</taxon>
        <taxon>Ustilaginales</taxon>
        <taxon>Ustilaginaceae</taxon>
        <taxon>Pseudozyma</taxon>
    </lineage>
</organism>
<feature type="region of interest" description="Disordered" evidence="1">
    <location>
        <begin position="23"/>
        <end position="71"/>
    </location>
</feature>
<dbReference type="Pfam" id="PF07350">
    <property type="entry name" value="Gig2-like"/>
    <property type="match status" value="1"/>
</dbReference>
<dbReference type="AlphaFoldDB" id="A0A5C3ESW5"/>
<dbReference type="Proteomes" id="UP000323386">
    <property type="component" value="Unassembled WGS sequence"/>
</dbReference>
<keyword evidence="3" id="KW-1185">Reference proteome</keyword>
<reference evidence="2 3" key="1">
    <citation type="submission" date="2018-03" db="EMBL/GenBank/DDBJ databases">
        <authorList>
            <person name="Guldener U."/>
        </authorList>
    </citation>
    <scope>NUCLEOTIDE SEQUENCE [LARGE SCALE GENOMIC DNA]</scope>
    <source>
        <strain evidence="2 3">DAOM196992</strain>
    </source>
</reference>
<protein>
    <submittedName>
        <fullName evidence="2">Related to DUF1479 domain protein</fullName>
    </submittedName>
</protein>